<gene>
    <name evidence="2" type="ORF">SAMN06265218_10652</name>
</gene>
<sequence>MKGITAIVVCSMAIGCASVPKESIELSATVGRDLAVVHQAHREMARMLFASMRSDVNRYIDEVYTPYQIQHLLDRQQALADSEDPEDRQKSILAALAAASKPDTSPELQRSVRKGMNIMIQRLQRDLQSMRNELLEPLNNQEQEVLGSIDRAYQQLHYANSIVTGHLSSVRKVHDTQDELLESMGVERNLRTKVARQIANTSTKIEALVASGENMDERLDKAEQTSQAIKKAIEKLGENLRVN</sequence>
<evidence type="ECO:0000313" key="3">
    <source>
        <dbReference type="Proteomes" id="UP000317593"/>
    </source>
</evidence>
<reference evidence="2 3" key="1">
    <citation type="submission" date="2017-05" db="EMBL/GenBank/DDBJ databases">
        <authorList>
            <person name="Varghese N."/>
            <person name="Submissions S."/>
        </authorList>
    </citation>
    <scope>NUCLEOTIDE SEQUENCE [LARGE SCALE GENOMIC DNA]</scope>
    <source>
        <strain evidence="2 3">DSM 21194</strain>
    </source>
</reference>
<dbReference type="EMBL" id="FXTH01000006">
    <property type="protein sequence ID" value="SMO58469.1"/>
    <property type="molecule type" value="Genomic_DNA"/>
</dbReference>
<protein>
    <submittedName>
        <fullName evidence="2">Uncharacterized protein</fullName>
    </submittedName>
</protein>
<feature type="coiled-coil region" evidence="1">
    <location>
        <begin position="205"/>
        <end position="239"/>
    </location>
</feature>
<name>A0A521CGC6_9BACT</name>
<dbReference type="AlphaFoldDB" id="A0A521CGC6"/>
<keyword evidence="3" id="KW-1185">Reference proteome</keyword>
<accession>A0A521CGC6</accession>
<evidence type="ECO:0000256" key="1">
    <source>
        <dbReference type="SAM" id="Coils"/>
    </source>
</evidence>
<dbReference type="RefSeq" id="WP_142714052.1">
    <property type="nucleotide sequence ID" value="NZ_FXTH01000006.1"/>
</dbReference>
<proteinExistence type="predicted"/>
<dbReference type="Proteomes" id="UP000317593">
    <property type="component" value="Unassembled WGS sequence"/>
</dbReference>
<dbReference type="PROSITE" id="PS51257">
    <property type="entry name" value="PROKAR_LIPOPROTEIN"/>
    <property type="match status" value="1"/>
</dbReference>
<evidence type="ECO:0000313" key="2">
    <source>
        <dbReference type="EMBL" id="SMO58469.1"/>
    </source>
</evidence>
<organism evidence="2 3">
    <name type="scientific">Fodinibius sediminis</name>
    <dbReference type="NCBI Taxonomy" id="1214077"/>
    <lineage>
        <taxon>Bacteria</taxon>
        <taxon>Pseudomonadati</taxon>
        <taxon>Balneolota</taxon>
        <taxon>Balneolia</taxon>
        <taxon>Balneolales</taxon>
        <taxon>Balneolaceae</taxon>
        <taxon>Fodinibius</taxon>
    </lineage>
</organism>
<dbReference type="OrthoDB" id="1116467at2"/>
<keyword evidence="1" id="KW-0175">Coiled coil</keyword>